<dbReference type="Pfam" id="PF05893">
    <property type="entry name" value="LuxC"/>
    <property type="match status" value="1"/>
</dbReference>
<dbReference type="STRING" id="13690.AX777_08005"/>
<dbReference type="CDD" id="cd07080">
    <property type="entry name" value="ALDH_Acyl-CoA-Red_LuxC"/>
    <property type="match status" value="1"/>
</dbReference>
<dbReference type="GO" id="GO:0003995">
    <property type="term" value="F:acyl-CoA dehydrogenase activity"/>
    <property type="evidence" value="ECO:0007669"/>
    <property type="project" value="InterPro"/>
</dbReference>
<dbReference type="GO" id="GO:0050062">
    <property type="term" value="F:long-chain-fatty-acyl-CoA reductase activity"/>
    <property type="evidence" value="ECO:0007669"/>
    <property type="project" value="UniProtKB-EC"/>
</dbReference>
<dbReference type="SUPFAM" id="SSF53720">
    <property type="entry name" value="ALDH-like"/>
    <property type="match status" value="1"/>
</dbReference>
<protein>
    <recommendedName>
        <fullName evidence="2">Acyl-CoA reductase</fullName>
        <ecNumber evidence="2">1.2.1.50</ecNumber>
    </recommendedName>
</protein>
<name>A0A084ENZ8_SPHYA</name>
<dbReference type="Proteomes" id="UP000028534">
    <property type="component" value="Unassembled WGS sequence"/>
</dbReference>
<keyword evidence="1 2" id="KW-0521">NADP</keyword>
<evidence type="ECO:0000313" key="4">
    <source>
        <dbReference type="Proteomes" id="UP000028534"/>
    </source>
</evidence>
<dbReference type="PIRSF" id="PIRSF009414">
    <property type="entry name" value="LuxC"/>
    <property type="match status" value="1"/>
</dbReference>
<organism evidence="3 4">
    <name type="scientific">Sphingobium yanoikuyae</name>
    <name type="common">Sphingomonas yanoikuyae</name>
    <dbReference type="NCBI Taxonomy" id="13690"/>
    <lineage>
        <taxon>Bacteria</taxon>
        <taxon>Pseudomonadati</taxon>
        <taxon>Pseudomonadota</taxon>
        <taxon>Alphaproteobacteria</taxon>
        <taxon>Sphingomonadales</taxon>
        <taxon>Sphingomonadaceae</taxon>
        <taxon>Sphingobium</taxon>
    </lineage>
</organism>
<reference evidence="3 4" key="1">
    <citation type="submission" date="2014-03" db="EMBL/GenBank/DDBJ databases">
        <title>Genome sequence of Sphingobium yanoikuyae B1.</title>
        <authorList>
            <person name="Gan H.M."/>
            <person name="Gan H.Y."/>
            <person name="Savka M.A."/>
        </authorList>
    </citation>
    <scope>NUCLEOTIDE SEQUENCE [LARGE SCALE GENOMIC DNA]</scope>
    <source>
        <strain evidence="3 4">B1</strain>
    </source>
</reference>
<comment type="similarity">
    <text evidence="2">Belongs to the LuxC family.</text>
</comment>
<dbReference type="EMBL" id="JGVR01000008">
    <property type="protein sequence ID" value="KEZ19690.1"/>
    <property type="molecule type" value="Genomic_DNA"/>
</dbReference>
<comment type="catalytic activity">
    <reaction evidence="2">
        <text>a long-chain fatty aldehyde + NADP(+) + CoA = a long-chain fatty acyl-CoA + NADPH + H(+)</text>
        <dbReference type="Rhea" id="RHEA:15437"/>
        <dbReference type="ChEBI" id="CHEBI:15378"/>
        <dbReference type="ChEBI" id="CHEBI:17176"/>
        <dbReference type="ChEBI" id="CHEBI:57287"/>
        <dbReference type="ChEBI" id="CHEBI:57783"/>
        <dbReference type="ChEBI" id="CHEBI:58349"/>
        <dbReference type="ChEBI" id="CHEBI:83139"/>
        <dbReference type="EC" id="1.2.1.50"/>
    </reaction>
</comment>
<dbReference type="InterPro" id="IPR016161">
    <property type="entry name" value="Ald_DH/histidinol_DH"/>
</dbReference>
<dbReference type="PATRIC" id="fig|13690.10.peg.1849"/>
<accession>A0A084ENZ8</accession>
<evidence type="ECO:0000313" key="3">
    <source>
        <dbReference type="EMBL" id="KEZ19690.1"/>
    </source>
</evidence>
<evidence type="ECO:0000256" key="1">
    <source>
        <dbReference type="ARBA" id="ARBA00022857"/>
    </source>
</evidence>
<dbReference type="EC" id="1.2.1.50" evidence="2"/>
<sequence length="472" mass="51539">MSVLEQTAPVETAAEPIRVDHFVRGRLVEGGAVRHRSRDLGVDFATPQIDLNALVAPRSELPPLLDVPVSEIIDFLVEAGQRMDFETNPYLQAAIEHTVKVNPLPRRVVENLFRRAKHFLTPEGLRCSIESSFLNPAALDRWVERTDMHGNRGALRAFPPRMVHMLAGNSPTGCISSIAQGALVKAVNVFKMPSSDPFTCVAMLRTMADVDPDHPVVRSISAVYWRGGDERIEGTLYRPQYFDKIVAWGGGDAIKNVIKYLGPGIQMVSFDPKTSISMIGPEGFDPAVIDDVADAAATDVATMNQEACLASRFIFVEGDRAGVEAFCAKLQEKLGLDRETASAVAHPLPVEVRDEIEMLTLMGDDTKVWGKPDGRGLVILTDEPVDFHPSNKTANVVHVASLDAAVRHVNVATQTIGIYPPERKLALRDRLASAGAQRVVRLGGAAKHVMGGAHDGMLPLQRFVHWMSDEDA</sequence>
<gene>
    <name evidence="3" type="ORF">CP98_01795</name>
</gene>
<comment type="caution">
    <text evidence="3">The sequence shown here is derived from an EMBL/GenBank/DDBJ whole genome shotgun (WGS) entry which is preliminary data.</text>
</comment>
<dbReference type="GO" id="GO:0008218">
    <property type="term" value="P:bioluminescence"/>
    <property type="evidence" value="ECO:0007669"/>
    <property type="project" value="InterPro"/>
</dbReference>
<proteinExistence type="inferred from homology"/>
<evidence type="ECO:0000256" key="2">
    <source>
        <dbReference type="PIRNR" id="PIRNR009414"/>
    </source>
</evidence>
<dbReference type="eggNOG" id="COG1012">
    <property type="taxonomic scope" value="Bacteria"/>
</dbReference>
<dbReference type="InterPro" id="IPR008670">
    <property type="entry name" value="CoA_reduct_LuxC"/>
</dbReference>
<dbReference type="RefSeq" id="WP_037518741.1">
    <property type="nucleotide sequence ID" value="NZ_JGVR01000008.1"/>
</dbReference>
<dbReference type="AlphaFoldDB" id="A0A084ENZ8"/>
<keyword evidence="2 3" id="KW-0560">Oxidoreductase</keyword>